<proteinExistence type="predicted"/>
<evidence type="ECO:0000313" key="2">
    <source>
        <dbReference type="Proteomes" id="UP001139981"/>
    </source>
</evidence>
<dbReference type="EMBL" id="JANBVB010002063">
    <property type="protein sequence ID" value="KAJ2888282.1"/>
    <property type="molecule type" value="Genomic_DNA"/>
</dbReference>
<evidence type="ECO:0000313" key="1">
    <source>
        <dbReference type="EMBL" id="KAJ2888282.1"/>
    </source>
</evidence>
<keyword evidence="2" id="KW-1185">Reference proteome</keyword>
<protein>
    <submittedName>
        <fullName evidence="1">Uncharacterized protein</fullName>
    </submittedName>
</protein>
<organism evidence="1 2">
    <name type="scientific">Coemansia aciculifera</name>
    <dbReference type="NCBI Taxonomy" id="417176"/>
    <lineage>
        <taxon>Eukaryota</taxon>
        <taxon>Fungi</taxon>
        <taxon>Fungi incertae sedis</taxon>
        <taxon>Zoopagomycota</taxon>
        <taxon>Kickxellomycotina</taxon>
        <taxon>Kickxellomycetes</taxon>
        <taxon>Kickxellales</taxon>
        <taxon>Kickxellaceae</taxon>
        <taxon>Coemansia</taxon>
    </lineage>
</organism>
<feature type="non-terminal residue" evidence="1">
    <location>
        <position position="239"/>
    </location>
</feature>
<gene>
    <name evidence="1" type="ORF">IWW38_004970</name>
</gene>
<sequence>MKQQHQQRRSFAARSGNDSTGTTSPLGSPDMEHIELNTLGVHSPRDSELQEPAKSPLSGIGSETVFDDDTTAVVDGFQEHFVKVEYDGNSKFSLKKLWQFVGPGLLVSQALLDPGNIESDISQADTSGYQLLWLLLVAHVICIFVQSLAARLGVITGRHLAQHIRQQYPRPFAAVLWLLSELAIIGADIQEVIGTATALHILTAMPIWAGVVITAVDSFVFLYVQRLGVRVTELVFGLL</sequence>
<dbReference type="Proteomes" id="UP001139981">
    <property type="component" value="Unassembled WGS sequence"/>
</dbReference>
<name>A0ACC1LWU3_9FUNG</name>
<reference evidence="1" key="1">
    <citation type="submission" date="2022-07" db="EMBL/GenBank/DDBJ databases">
        <title>Phylogenomic reconstructions and comparative analyses of Kickxellomycotina fungi.</title>
        <authorList>
            <person name="Reynolds N.K."/>
            <person name="Stajich J.E."/>
            <person name="Barry K."/>
            <person name="Grigoriev I.V."/>
            <person name="Crous P."/>
            <person name="Smith M.E."/>
        </authorList>
    </citation>
    <scope>NUCLEOTIDE SEQUENCE</scope>
    <source>
        <strain evidence="1">CBS 190363</strain>
    </source>
</reference>
<comment type="caution">
    <text evidence="1">The sequence shown here is derived from an EMBL/GenBank/DDBJ whole genome shotgun (WGS) entry which is preliminary data.</text>
</comment>
<accession>A0ACC1LWU3</accession>